<dbReference type="Proteomes" id="UP000472271">
    <property type="component" value="Chromosome 1"/>
</dbReference>
<keyword evidence="9" id="KW-1185">Reference proteome</keyword>
<dbReference type="InParanoid" id="A0A672YVA5"/>
<dbReference type="Ensembl" id="ENSSORT00005008891.1">
    <property type="protein sequence ID" value="ENSSORP00005008591.1"/>
    <property type="gene ID" value="ENSSORG00005004760.1"/>
</dbReference>
<keyword evidence="3 7" id="KW-0202">Cytokine</keyword>
<accession>A0A672YVA5</accession>
<reference evidence="8" key="2">
    <citation type="submission" date="2025-08" db="UniProtKB">
        <authorList>
            <consortium name="Ensembl"/>
        </authorList>
    </citation>
    <scope>IDENTIFICATION</scope>
</reference>
<protein>
    <recommendedName>
        <fullName evidence="7">Interleukin</fullName>
    </recommendedName>
</protein>
<dbReference type="GO" id="GO:0006955">
    <property type="term" value="P:immune response"/>
    <property type="evidence" value="ECO:0007669"/>
    <property type="project" value="InterPro"/>
</dbReference>
<dbReference type="Pfam" id="PF02372">
    <property type="entry name" value="IL15"/>
    <property type="match status" value="1"/>
</dbReference>
<comment type="similarity">
    <text evidence="2 7">Belongs to the IL-15/IL-21 family.</text>
</comment>
<dbReference type="Gene3D" id="1.20.1250.70">
    <property type="entry name" value="Interleukin-15/Interleukin-21"/>
    <property type="match status" value="1"/>
</dbReference>
<organism evidence="8 9">
    <name type="scientific">Sphaeramia orbicularis</name>
    <name type="common">orbiculate cardinalfish</name>
    <dbReference type="NCBI Taxonomy" id="375764"/>
    <lineage>
        <taxon>Eukaryota</taxon>
        <taxon>Metazoa</taxon>
        <taxon>Chordata</taxon>
        <taxon>Craniata</taxon>
        <taxon>Vertebrata</taxon>
        <taxon>Euteleostomi</taxon>
        <taxon>Actinopterygii</taxon>
        <taxon>Neopterygii</taxon>
        <taxon>Teleostei</taxon>
        <taxon>Neoteleostei</taxon>
        <taxon>Acanthomorphata</taxon>
        <taxon>Gobiaria</taxon>
        <taxon>Kurtiformes</taxon>
        <taxon>Apogonoidei</taxon>
        <taxon>Apogonidae</taxon>
        <taxon>Apogoninae</taxon>
        <taxon>Sphaeramia</taxon>
    </lineage>
</organism>
<dbReference type="SUPFAM" id="SSF47266">
    <property type="entry name" value="4-helical cytokines"/>
    <property type="match status" value="1"/>
</dbReference>
<keyword evidence="6" id="KW-1015">Disulfide bond</keyword>
<dbReference type="GO" id="GO:0042119">
    <property type="term" value="P:neutrophil activation"/>
    <property type="evidence" value="ECO:0007669"/>
    <property type="project" value="TreeGrafter"/>
</dbReference>
<dbReference type="GO" id="GO:0001819">
    <property type="term" value="P:positive regulation of cytokine production"/>
    <property type="evidence" value="ECO:0007669"/>
    <property type="project" value="TreeGrafter"/>
</dbReference>
<keyword evidence="4" id="KW-0964">Secreted</keyword>
<evidence type="ECO:0000256" key="1">
    <source>
        <dbReference type="ARBA" id="ARBA00004613"/>
    </source>
</evidence>
<sequence>MTVIHDQPTCPGDPPPKRVQFLLTCNQSPDSHRTQVWLCFLILSVLCSIACAYTGPETGGLQQCLENLKNAIEKSDAMLYAPSINDIKEDCESASLRCYMLELKMVLEELEIRDKNAFCVFHFMVAVDMIPNTGSCPACEAHALKNSTIFLERLNTLLNKLNQKHKTS</sequence>
<dbReference type="GO" id="GO:0005125">
    <property type="term" value="F:cytokine activity"/>
    <property type="evidence" value="ECO:0007669"/>
    <property type="project" value="UniProtKB-KW"/>
</dbReference>
<reference evidence="8" key="1">
    <citation type="submission" date="2019-06" db="EMBL/GenBank/DDBJ databases">
        <authorList>
            <consortium name="Wellcome Sanger Institute Data Sharing"/>
        </authorList>
    </citation>
    <scope>NUCLEOTIDE SEQUENCE [LARGE SCALE GENOMIC DNA]</scope>
</reference>
<dbReference type="PRINTS" id="PR01930">
    <property type="entry name" value="INTRLEUKIN15"/>
</dbReference>
<evidence type="ECO:0000256" key="7">
    <source>
        <dbReference type="RuleBase" id="RU003453"/>
    </source>
</evidence>
<evidence type="ECO:0000256" key="2">
    <source>
        <dbReference type="ARBA" id="ARBA00006050"/>
    </source>
</evidence>
<proteinExistence type="inferred from homology"/>
<dbReference type="GO" id="GO:0042102">
    <property type="term" value="P:positive regulation of T cell proliferation"/>
    <property type="evidence" value="ECO:0007669"/>
    <property type="project" value="TreeGrafter"/>
</dbReference>
<name>A0A672YVA5_9TELE</name>
<keyword evidence="5" id="KW-0732">Signal</keyword>
<dbReference type="PANTHER" id="PTHR14356">
    <property type="entry name" value="INTERLEUKIN-15-RELATED"/>
    <property type="match status" value="1"/>
</dbReference>
<dbReference type="GO" id="GO:0050778">
    <property type="term" value="P:positive regulation of immune response"/>
    <property type="evidence" value="ECO:0007669"/>
    <property type="project" value="TreeGrafter"/>
</dbReference>
<dbReference type="InterPro" id="IPR009079">
    <property type="entry name" value="4_helix_cytokine-like_core"/>
</dbReference>
<dbReference type="GO" id="GO:0005126">
    <property type="term" value="F:cytokine receptor binding"/>
    <property type="evidence" value="ECO:0007669"/>
    <property type="project" value="InterPro"/>
</dbReference>
<reference evidence="8" key="3">
    <citation type="submission" date="2025-09" db="UniProtKB">
        <authorList>
            <consortium name="Ensembl"/>
        </authorList>
    </citation>
    <scope>IDENTIFICATION</scope>
</reference>
<evidence type="ECO:0000256" key="5">
    <source>
        <dbReference type="ARBA" id="ARBA00022729"/>
    </source>
</evidence>
<comment type="subcellular location">
    <subcellularLocation>
        <location evidence="1">Secreted</location>
    </subcellularLocation>
</comment>
<dbReference type="PRINTS" id="PR01949">
    <property type="entry name" value="INTLKN15FISH"/>
</dbReference>
<evidence type="ECO:0000313" key="8">
    <source>
        <dbReference type="Ensembl" id="ENSSORP00005008591.1"/>
    </source>
</evidence>
<dbReference type="InterPro" id="IPR003443">
    <property type="entry name" value="IL-15/IL-21_fam"/>
</dbReference>
<evidence type="ECO:0000256" key="6">
    <source>
        <dbReference type="ARBA" id="ARBA00023157"/>
    </source>
</evidence>
<dbReference type="PANTHER" id="PTHR14356:SF3">
    <property type="entry name" value="INTERLEUKIN-15"/>
    <property type="match status" value="1"/>
</dbReference>
<dbReference type="InterPro" id="IPR020410">
    <property type="entry name" value="IL-15_fish"/>
</dbReference>
<evidence type="ECO:0000256" key="4">
    <source>
        <dbReference type="ARBA" id="ARBA00022525"/>
    </source>
</evidence>
<evidence type="ECO:0000313" key="9">
    <source>
        <dbReference type="Proteomes" id="UP000472271"/>
    </source>
</evidence>
<dbReference type="GO" id="GO:0005615">
    <property type="term" value="C:extracellular space"/>
    <property type="evidence" value="ECO:0007669"/>
    <property type="project" value="UniProtKB-KW"/>
</dbReference>
<dbReference type="InterPro" id="IPR020439">
    <property type="entry name" value="IL-15"/>
</dbReference>
<dbReference type="AlphaFoldDB" id="A0A672YVA5"/>
<evidence type="ECO:0000256" key="3">
    <source>
        <dbReference type="ARBA" id="ARBA00022514"/>
    </source>
</evidence>
<dbReference type="FunCoup" id="A0A672YVA5">
    <property type="interactions" value="18"/>
</dbReference>